<accession>A0ABR0EHH0</accession>
<comment type="caution">
    <text evidence="2">The sequence shown here is derived from an EMBL/GenBank/DDBJ whole genome shotgun (WGS) entry which is preliminary data.</text>
</comment>
<dbReference type="PANTHER" id="PTHR33365">
    <property type="entry name" value="YALI0B05434P"/>
    <property type="match status" value="1"/>
</dbReference>
<comment type="similarity">
    <text evidence="1">Belongs to the ustYa family.</text>
</comment>
<name>A0ABR0EHH0_ZASCE</name>
<evidence type="ECO:0000313" key="2">
    <source>
        <dbReference type="EMBL" id="KAK4500959.1"/>
    </source>
</evidence>
<evidence type="ECO:0000256" key="1">
    <source>
        <dbReference type="ARBA" id="ARBA00035112"/>
    </source>
</evidence>
<gene>
    <name evidence="2" type="ORF">PRZ48_006765</name>
</gene>
<keyword evidence="3" id="KW-1185">Reference proteome</keyword>
<sequence>MDLAWAELEAEPIGLPFRFKEEVGLLLSGFLTTSTAWMVHMDHYYPNATEERKQRLIHHGQHCVDALRRNLLCYADPTLITLNWERTITGRPGIQADETQRCVNWDSLHNWMLENGAKAADMIRPDGTLFDESSLVES</sequence>
<dbReference type="PANTHER" id="PTHR33365:SF7">
    <property type="entry name" value="TAT PATHWAY SIGNAL SEQUENCE"/>
    <property type="match status" value="1"/>
</dbReference>
<evidence type="ECO:0000313" key="3">
    <source>
        <dbReference type="Proteomes" id="UP001305779"/>
    </source>
</evidence>
<reference evidence="2 3" key="1">
    <citation type="journal article" date="2023" name="G3 (Bethesda)">
        <title>A chromosome-level genome assembly of Zasmidium syzygii isolated from banana leaves.</title>
        <authorList>
            <person name="van Westerhoven A.C."/>
            <person name="Mehrabi R."/>
            <person name="Talebi R."/>
            <person name="Steentjes M.B.F."/>
            <person name="Corcolon B."/>
            <person name="Chong P.A."/>
            <person name="Kema G.H.J."/>
            <person name="Seidl M.F."/>
        </authorList>
    </citation>
    <scope>NUCLEOTIDE SEQUENCE [LARGE SCALE GENOMIC DNA]</scope>
    <source>
        <strain evidence="2 3">P124</strain>
    </source>
</reference>
<proteinExistence type="inferred from homology"/>
<dbReference type="InterPro" id="IPR021765">
    <property type="entry name" value="UstYa-like"/>
</dbReference>
<organism evidence="2 3">
    <name type="scientific">Zasmidium cellare</name>
    <name type="common">Wine cellar mold</name>
    <name type="synonym">Racodium cellare</name>
    <dbReference type="NCBI Taxonomy" id="395010"/>
    <lineage>
        <taxon>Eukaryota</taxon>
        <taxon>Fungi</taxon>
        <taxon>Dikarya</taxon>
        <taxon>Ascomycota</taxon>
        <taxon>Pezizomycotina</taxon>
        <taxon>Dothideomycetes</taxon>
        <taxon>Dothideomycetidae</taxon>
        <taxon>Mycosphaerellales</taxon>
        <taxon>Mycosphaerellaceae</taxon>
        <taxon>Zasmidium</taxon>
    </lineage>
</organism>
<dbReference type="Proteomes" id="UP001305779">
    <property type="component" value="Unassembled WGS sequence"/>
</dbReference>
<dbReference type="EMBL" id="JAXOVC010000005">
    <property type="protein sequence ID" value="KAK4500959.1"/>
    <property type="molecule type" value="Genomic_DNA"/>
</dbReference>
<protein>
    <submittedName>
        <fullName evidence="2">Uncharacterized protein</fullName>
    </submittedName>
</protein>
<dbReference type="Pfam" id="PF11807">
    <property type="entry name" value="UstYa"/>
    <property type="match status" value="1"/>
</dbReference>